<organism evidence="1 2">
    <name type="scientific">Nonomuraea rhodomycinica</name>
    <dbReference type="NCBI Taxonomy" id="1712872"/>
    <lineage>
        <taxon>Bacteria</taxon>
        <taxon>Bacillati</taxon>
        <taxon>Actinomycetota</taxon>
        <taxon>Actinomycetes</taxon>
        <taxon>Streptosporangiales</taxon>
        <taxon>Streptosporangiaceae</taxon>
        <taxon>Nonomuraea</taxon>
    </lineage>
</organism>
<dbReference type="Proteomes" id="UP000546126">
    <property type="component" value="Unassembled WGS sequence"/>
</dbReference>
<name>A0A7Y6MB79_9ACTN</name>
<dbReference type="AlphaFoldDB" id="A0A7Y6MB79"/>
<comment type="caution">
    <text evidence="1">The sequence shown here is derived from an EMBL/GenBank/DDBJ whole genome shotgun (WGS) entry which is preliminary data.</text>
</comment>
<dbReference type="RefSeq" id="WP_175599975.1">
    <property type="nucleotide sequence ID" value="NZ_JABWGO010000001.1"/>
</dbReference>
<gene>
    <name evidence="1" type="ORF">HT134_10800</name>
</gene>
<dbReference type="EMBL" id="JABWGO010000001">
    <property type="protein sequence ID" value="NUW40625.1"/>
    <property type="molecule type" value="Genomic_DNA"/>
</dbReference>
<evidence type="ECO:0000313" key="1">
    <source>
        <dbReference type="EMBL" id="NUW40625.1"/>
    </source>
</evidence>
<proteinExistence type="predicted"/>
<accession>A0A7Y6MB79</accession>
<protein>
    <submittedName>
        <fullName evidence="1">Uncharacterized protein</fullName>
    </submittedName>
</protein>
<keyword evidence="2" id="KW-1185">Reference proteome</keyword>
<evidence type="ECO:0000313" key="2">
    <source>
        <dbReference type="Proteomes" id="UP000546126"/>
    </source>
</evidence>
<sequence>MPGRRRPRPVFEDWEFDTLMGLTRDEVAAIPTSWPHVDDADARDVAVNNVLNNLLGHPHGYARRSHEFFSAAPEEVADVLTRWRGDEAFDASPRGTFDRLL</sequence>
<reference evidence="1 2" key="1">
    <citation type="submission" date="2020-06" db="EMBL/GenBank/DDBJ databases">
        <authorList>
            <person name="Chanama M."/>
        </authorList>
    </citation>
    <scope>NUCLEOTIDE SEQUENCE [LARGE SCALE GENOMIC DNA]</scope>
    <source>
        <strain evidence="1 2">TBRC6557</strain>
    </source>
</reference>